<dbReference type="EMBL" id="JABXXO010000006">
    <property type="protein sequence ID" value="KAF7776277.1"/>
    <property type="molecule type" value="Genomic_DNA"/>
</dbReference>
<feature type="compositionally biased region" description="Basic and acidic residues" evidence="1">
    <location>
        <begin position="200"/>
        <end position="213"/>
    </location>
</feature>
<feature type="region of interest" description="Disordered" evidence="1">
    <location>
        <begin position="1"/>
        <end position="30"/>
    </location>
</feature>
<protein>
    <submittedName>
        <fullName evidence="2">Uncharacterized protein</fullName>
    </submittedName>
</protein>
<feature type="region of interest" description="Disordered" evidence="1">
    <location>
        <begin position="520"/>
        <end position="588"/>
    </location>
</feature>
<name>A0A8H7F3U9_AGABI</name>
<feature type="compositionally biased region" description="Acidic residues" evidence="1">
    <location>
        <begin position="570"/>
        <end position="583"/>
    </location>
</feature>
<accession>A0A8H7F3U9</accession>
<feature type="region of interest" description="Disordered" evidence="1">
    <location>
        <begin position="455"/>
        <end position="486"/>
    </location>
</feature>
<feature type="compositionally biased region" description="Polar residues" evidence="1">
    <location>
        <begin position="559"/>
        <end position="568"/>
    </location>
</feature>
<proteinExistence type="predicted"/>
<feature type="compositionally biased region" description="Basic and acidic residues" evidence="1">
    <location>
        <begin position="538"/>
        <end position="548"/>
    </location>
</feature>
<evidence type="ECO:0000256" key="1">
    <source>
        <dbReference type="SAM" id="MobiDB-lite"/>
    </source>
</evidence>
<feature type="region of interest" description="Disordered" evidence="1">
    <location>
        <begin position="170"/>
        <end position="305"/>
    </location>
</feature>
<evidence type="ECO:0000313" key="2">
    <source>
        <dbReference type="EMBL" id="KAF7776277.1"/>
    </source>
</evidence>
<feature type="compositionally biased region" description="Polar residues" evidence="1">
    <location>
        <begin position="457"/>
        <end position="470"/>
    </location>
</feature>
<comment type="caution">
    <text evidence="2">The sequence shown here is derived from an EMBL/GenBank/DDBJ whole genome shotgun (WGS) entry which is preliminary data.</text>
</comment>
<organism evidence="2 3">
    <name type="scientific">Agaricus bisporus var. burnettii</name>
    <dbReference type="NCBI Taxonomy" id="192524"/>
    <lineage>
        <taxon>Eukaryota</taxon>
        <taxon>Fungi</taxon>
        <taxon>Dikarya</taxon>
        <taxon>Basidiomycota</taxon>
        <taxon>Agaricomycotina</taxon>
        <taxon>Agaricomycetes</taxon>
        <taxon>Agaricomycetidae</taxon>
        <taxon>Agaricales</taxon>
        <taxon>Agaricineae</taxon>
        <taxon>Agaricaceae</taxon>
        <taxon>Agaricus</taxon>
    </lineage>
</organism>
<feature type="compositionally biased region" description="Polar residues" evidence="1">
    <location>
        <begin position="170"/>
        <end position="181"/>
    </location>
</feature>
<feature type="compositionally biased region" description="Basic and acidic residues" evidence="1">
    <location>
        <begin position="226"/>
        <end position="236"/>
    </location>
</feature>
<gene>
    <name evidence="2" type="ORF">Agabi119p4_4670</name>
</gene>
<feature type="compositionally biased region" description="Polar residues" evidence="1">
    <location>
        <begin position="1"/>
        <end position="10"/>
    </location>
</feature>
<evidence type="ECO:0000313" key="3">
    <source>
        <dbReference type="Proteomes" id="UP000629468"/>
    </source>
</evidence>
<feature type="region of interest" description="Disordered" evidence="1">
    <location>
        <begin position="328"/>
        <end position="428"/>
    </location>
</feature>
<feature type="compositionally biased region" description="Polar residues" evidence="1">
    <location>
        <begin position="348"/>
        <end position="368"/>
    </location>
</feature>
<dbReference type="AlphaFoldDB" id="A0A8H7F3U9"/>
<feature type="compositionally biased region" description="Low complexity" evidence="1">
    <location>
        <begin position="400"/>
        <end position="426"/>
    </location>
</feature>
<feature type="compositionally biased region" description="Polar residues" evidence="1">
    <location>
        <begin position="277"/>
        <end position="295"/>
    </location>
</feature>
<dbReference type="Proteomes" id="UP000629468">
    <property type="component" value="Unassembled WGS sequence"/>
</dbReference>
<reference evidence="2 3" key="1">
    <citation type="journal article" name="Sci. Rep.">
        <title>Telomere-to-telomere assembled and centromere annotated genomes of the two main subspecies of the button mushroom Agaricus bisporus reveal especially polymorphic chromosome ends.</title>
        <authorList>
            <person name="Sonnenberg A.S.M."/>
            <person name="Sedaghat-Telgerd N."/>
            <person name="Lavrijssen B."/>
            <person name="Ohm R.A."/>
            <person name="Hendrickx P.M."/>
            <person name="Scholtmeijer K."/>
            <person name="Baars J.J.P."/>
            <person name="van Peer A."/>
        </authorList>
    </citation>
    <scope>NUCLEOTIDE SEQUENCE [LARGE SCALE GENOMIC DNA]</scope>
    <source>
        <strain evidence="2 3">H119_p4</strain>
    </source>
</reference>
<sequence>MATHTLSGGYNSDLDGAIGNTPTQTPPTRFNAPEFRTKVVQILAQTTNACLQELNLHPRMALEITELKSRIDDCQTKNKKLYDDNKGLLSMVREAHSKLGAYSATIFQLEQQITALHKANHEVLMRERSLAAGNPAYKQLQSEYMHLSSYCDQLKQQITALQRMVVEKPTLQNLPGPSRQPTVVAEGGQPLPFKQSGTHYTREAVREPQEHPNRVQSQRPHSSALGKDRPSQEVHSHPSVSRQSTAPRPAPLNQPNQGSHPISAPPTYPSIRPKLPMTNNASRKSQPSSSPTATHYSGAMRIGAPEAVRPAPKITGWMGRVSPHGVVTRSSLQNHSPHAASAQHGQRDSAQLHSSASFSTGLNVNQNNKDTKPYSVNRPPDLNVPPGMNFVPIGPPGKLLPPLTASVVRHSSPPSRPPSARASLPSGTVHMREPAHATEINRPPLDTNMHAIERSRTPNLTPPSSRNSAAPSEGDLEATTPLDDHVNHTVKVVKSPGGEVGVESGMVVLEDAISVSSLKRNSVDMRGDEDGNQSDVGESARKRPRTSEEVPSESVEAGKTTSTTSSLQAMDEDTGDDEEEDAFGPDGKPSLEYCLDVFTEEDGDVDVCALCGLRQKSGLISTPTVFPPNLTQEAKVQHFVDEHPTAWENMRNGRGCS</sequence>